<evidence type="ECO:0000256" key="1">
    <source>
        <dbReference type="SAM" id="MobiDB-lite"/>
    </source>
</evidence>
<reference evidence="2 3" key="1">
    <citation type="submission" date="2014-03" db="EMBL/GenBank/DDBJ databases">
        <authorList>
            <person name="Sibley D."/>
            <person name="Venepally P."/>
            <person name="Karamycheva S."/>
            <person name="Hadjithomas M."/>
            <person name="Khan A."/>
            <person name="Brunk B."/>
            <person name="Roos D."/>
            <person name="Caler E."/>
            <person name="Lorenzi H."/>
        </authorList>
    </citation>
    <scope>NUCLEOTIDE SEQUENCE [LARGE SCALE GENOMIC DNA]</scope>
    <source>
        <strain evidence="3">p89</strain>
    </source>
</reference>
<comment type="caution">
    <text evidence="2">The sequence shown here is derived from an EMBL/GenBank/DDBJ whole genome shotgun (WGS) entry which is preliminary data.</text>
</comment>
<gene>
    <name evidence="2" type="ORF">TGP89_312200B</name>
</gene>
<dbReference type="EC" id="3.1.3.16" evidence="2"/>
<dbReference type="VEuPathDB" id="ToxoDB:TGP89_312200B"/>
<dbReference type="EMBL" id="AEYI02000329">
    <property type="protein sequence ID" value="KFG50308.1"/>
    <property type="molecule type" value="Genomic_DNA"/>
</dbReference>
<organism evidence="2 3">
    <name type="scientific">Toxoplasma gondii p89</name>
    <dbReference type="NCBI Taxonomy" id="943119"/>
    <lineage>
        <taxon>Eukaryota</taxon>
        <taxon>Sar</taxon>
        <taxon>Alveolata</taxon>
        <taxon>Apicomplexa</taxon>
        <taxon>Conoidasida</taxon>
        <taxon>Coccidia</taxon>
        <taxon>Eucoccidiorida</taxon>
        <taxon>Eimeriorina</taxon>
        <taxon>Sarcocystidae</taxon>
        <taxon>Toxoplasma</taxon>
    </lineage>
</organism>
<dbReference type="AlphaFoldDB" id="A0A086L0Z0"/>
<evidence type="ECO:0000313" key="2">
    <source>
        <dbReference type="EMBL" id="KFG50308.1"/>
    </source>
</evidence>
<evidence type="ECO:0000313" key="3">
    <source>
        <dbReference type="Proteomes" id="UP000028828"/>
    </source>
</evidence>
<dbReference type="Proteomes" id="UP000028828">
    <property type="component" value="Unassembled WGS sequence"/>
</dbReference>
<dbReference type="GO" id="GO:0004722">
    <property type="term" value="F:protein serine/threonine phosphatase activity"/>
    <property type="evidence" value="ECO:0007669"/>
    <property type="project" value="UniProtKB-EC"/>
</dbReference>
<proteinExistence type="predicted"/>
<name>A0A086L0Z0_TOXGO</name>
<feature type="non-terminal residue" evidence="2">
    <location>
        <position position="1"/>
    </location>
</feature>
<sequence>AGRKDTDPEVHAVRGGASSSDATNAIRESHAQLHV</sequence>
<protein>
    <submittedName>
        <fullName evidence="2">Serine/threonine protein phosphatase</fullName>
        <ecNumber evidence="2">3.1.3.16</ecNumber>
    </submittedName>
</protein>
<feature type="compositionally biased region" description="Basic and acidic residues" evidence="1">
    <location>
        <begin position="1"/>
        <end position="12"/>
    </location>
</feature>
<feature type="non-terminal residue" evidence="2">
    <location>
        <position position="35"/>
    </location>
</feature>
<keyword evidence="2" id="KW-0378">Hydrolase</keyword>
<feature type="region of interest" description="Disordered" evidence="1">
    <location>
        <begin position="1"/>
        <end position="35"/>
    </location>
</feature>
<accession>A0A086L0Z0</accession>